<protein>
    <submittedName>
        <fullName evidence="2">Uncharacterized protein</fullName>
    </submittedName>
</protein>
<proteinExistence type="predicted"/>
<evidence type="ECO:0000313" key="3">
    <source>
        <dbReference type="Proteomes" id="UP000006352"/>
    </source>
</evidence>
<dbReference type="RefSeq" id="XP_012185071.1">
    <property type="nucleotide sequence ID" value="XM_012329681.1"/>
</dbReference>
<dbReference type="GeneID" id="24100699"/>
<dbReference type="InParanoid" id="J4GG78"/>
<keyword evidence="3" id="KW-1185">Reference proteome</keyword>
<dbReference type="HOGENOM" id="CLU_880095_0_0_1"/>
<evidence type="ECO:0000313" key="2">
    <source>
        <dbReference type="EMBL" id="CCM05788.1"/>
    </source>
</evidence>
<dbReference type="EMBL" id="HE797206">
    <property type="protein sequence ID" value="CCM05788.1"/>
    <property type="molecule type" value="Genomic_DNA"/>
</dbReference>
<feature type="compositionally biased region" description="Low complexity" evidence="1">
    <location>
        <begin position="118"/>
        <end position="138"/>
    </location>
</feature>
<accession>J4GG78</accession>
<dbReference type="Proteomes" id="UP000006352">
    <property type="component" value="Unassembled WGS sequence"/>
</dbReference>
<reference evidence="2 3" key="1">
    <citation type="journal article" date="2012" name="Appl. Environ. Microbiol.">
        <title>Short-read sequencing for genomic analysis of the brown rot fungus Fibroporia radiculosa.</title>
        <authorList>
            <person name="Tang J.D."/>
            <person name="Perkins A.D."/>
            <person name="Sonstegard T.S."/>
            <person name="Schroeder S.G."/>
            <person name="Burgess S.C."/>
            <person name="Diehl S.V."/>
        </authorList>
    </citation>
    <scope>NUCLEOTIDE SEQUENCE [LARGE SCALE GENOMIC DNA]</scope>
    <source>
        <strain evidence="2 3">TFFH 294</strain>
    </source>
</reference>
<organism evidence="2 3">
    <name type="scientific">Fibroporia radiculosa</name>
    <dbReference type="NCBI Taxonomy" id="599839"/>
    <lineage>
        <taxon>Eukaryota</taxon>
        <taxon>Fungi</taxon>
        <taxon>Dikarya</taxon>
        <taxon>Basidiomycota</taxon>
        <taxon>Agaricomycotina</taxon>
        <taxon>Agaricomycetes</taxon>
        <taxon>Polyporales</taxon>
        <taxon>Fibroporiaceae</taxon>
        <taxon>Fibroporia</taxon>
    </lineage>
</organism>
<feature type="compositionally biased region" description="Acidic residues" evidence="1">
    <location>
        <begin position="139"/>
        <end position="149"/>
    </location>
</feature>
<feature type="region of interest" description="Disordered" evidence="1">
    <location>
        <begin position="246"/>
        <end position="316"/>
    </location>
</feature>
<feature type="region of interest" description="Disordered" evidence="1">
    <location>
        <begin position="107"/>
        <end position="149"/>
    </location>
</feature>
<dbReference type="AlphaFoldDB" id="J4GG78"/>
<evidence type="ECO:0000256" key="1">
    <source>
        <dbReference type="SAM" id="MobiDB-lite"/>
    </source>
</evidence>
<gene>
    <name evidence="2" type="ORF">FIBRA_08021</name>
</gene>
<name>J4GG78_9APHY</name>
<sequence length="316" mass="34665">MSSPSTCSTSTSTSSGPITLETIRCADCNSPYSFQDRLGHRAVCKARRVASVFLSQDHFWCTDCSKYYPRKELLNHRSACRGVPYPPVSRHPDEHKRGQSVVRRVAFDLPDDSDDSDSSGYYSDSDSYVSDGTDVDYSSNDDDYSSDDDDFVDYCSQIDRLRHSKDNEQWDLGSAPASISSVPLSASHATPFNTGLPVPPTTFMSQTENPGFLPYRREGSARVPPDADLLPSFSKEVGGCVSLGHARATSESNSMKRQSLGHHSTRSLPDVATSMDANSRHPPRASQARPLSNLLFDSSIWGPPSASHKSHKSNPF</sequence>